<reference evidence="2" key="2">
    <citation type="submission" date="2015-01" db="EMBL/GenBank/DDBJ databases">
        <title>Evolutionary Origins and Diversification of the Mycorrhizal Mutualists.</title>
        <authorList>
            <consortium name="DOE Joint Genome Institute"/>
            <consortium name="Mycorrhizal Genomics Consortium"/>
            <person name="Kohler A."/>
            <person name="Kuo A."/>
            <person name="Nagy L.G."/>
            <person name="Floudas D."/>
            <person name="Copeland A."/>
            <person name="Barry K.W."/>
            <person name="Cichocki N."/>
            <person name="Veneault-Fourrey C."/>
            <person name="LaButti K."/>
            <person name="Lindquist E.A."/>
            <person name="Lipzen A."/>
            <person name="Lundell T."/>
            <person name="Morin E."/>
            <person name="Murat C."/>
            <person name="Riley R."/>
            <person name="Ohm R."/>
            <person name="Sun H."/>
            <person name="Tunlid A."/>
            <person name="Henrissat B."/>
            <person name="Grigoriev I.V."/>
            <person name="Hibbett D.S."/>
            <person name="Martin F."/>
        </authorList>
    </citation>
    <scope>NUCLEOTIDE SEQUENCE [LARGE SCALE GENOMIC DNA]</scope>
    <source>
        <strain evidence="2">Foug A</strain>
    </source>
</reference>
<gene>
    <name evidence="1" type="ORF">SCLCIDRAFT_9518</name>
</gene>
<sequence>MAKESNGHSRVLSWFRSRLPKLRVTKKPVDRAVSQESPSAPLENLDGNFPFLLPVYFTWSPWLLGGTSASFDSRADSAASGPSTSRNANFSNVFQTVLPIVQAIGEGVPVAGGVIKAASGGALHLLQTKKTYKKNKEDLRGLVQRLEQIICDVESNTFPCIRTPAQEMLQQMFIGYIGYSLHIRLTDTQLYIRGMKGLLPKVKDMQELSTLEMGSEGAMQEIDGYTKEVDRHLHDYRVMYFLRN</sequence>
<dbReference type="InParanoid" id="A0A0C3DYL3"/>
<reference evidence="1 2" key="1">
    <citation type="submission" date="2014-04" db="EMBL/GenBank/DDBJ databases">
        <authorList>
            <consortium name="DOE Joint Genome Institute"/>
            <person name="Kuo A."/>
            <person name="Kohler A."/>
            <person name="Nagy L.G."/>
            <person name="Floudas D."/>
            <person name="Copeland A."/>
            <person name="Barry K.W."/>
            <person name="Cichocki N."/>
            <person name="Veneault-Fourrey C."/>
            <person name="LaButti K."/>
            <person name="Lindquist E.A."/>
            <person name="Lipzen A."/>
            <person name="Lundell T."/>
            <person name="Morin E."/>
            <person name="Murat C."/>
            <person name="Sun H."/>
            <person name="Tunlid A."/>
            <person name="Henrissat B."/>
            <person name="Grigoriev I.V."/>
            <person name="Hibbett D.S."/>
            <person name="Martin F."/>
            <person name="Nordberg H.P."/>
            <person name="Cantor M.N."/>
            <person name="Hua S.X."/>
        </authorList>
    </citation>
    <scope>NUCLEOTIDE SEQUENCE [LARGE SCALE GENOMIC DNA]</scope>
    <source>
        <strain evidence="1 2">Foug A</strain>
    </source>
</reference>
<keyword evidence="2" id="KW-1185">Reference proteome</keyword>
<proteinExistence type="predicted"/>
<evidence type="ECO:0000313" key="2">
    <source>
        <dbReference type="Proteomes" id="UP000053989"/>
    </source>
</evidence>
<dbReference type="EMBL" id="KN822056">
    <property type="protein sequence ID" value="KIM60981.1"/>
    <property type="molecule type" value="Genomic_DNA"/>
</dbReference>
<evidence type="ECO:0000313" key="1">
    <source>
        <dbReference type="EMBL" id="KIM60981.1"/>
    </source>
</evidence>
<organism evidence="1 2">
    <name type="scientific">Scleroderma citrinum Foug A</name>
    <dbReference type="NCBI Taxonomy" id="1036808"/>
    <lineage>
        <taxon>Eukaryota</taxon>
        <taxon>Fungi</taxon>
        <taxon>Dikarya</taxon>
        <taxon>Basidiomycota</taxon>
        <taxon>Agaricomycotina</taxon>
        <taxon>Agaricomycetes</taxon>
        <taxon>Agaricomycetidae</taxon>
        <taxon>Boletales</taxon>
        <taxon>Sclerodermatineae</taxon>
        <taxon>Sclerodermataceae</taxon>
        <taxon>Scleroderma</taxon>
    </lineage>
</organism>
<dbReference type="OrthoDB" id="2681316at2759"/>
<dbReference type="HOGENOM" id="CLU_1138577_0_0_1"/>
<name>A0A0C3DYL3_9AGAM</name>
<protein>
    <submittedName>
        <fullName evidence="1">Uncharacterized protein</fullName>
    </submittedName>
</protein>
<dbReference type="Proteomes" id="UP000053989">
    <property type="component" value="Unassembled WGS sequence"/>
</dbReference>
<accession>A0A0C3DYL3</accession>
<dbReference type="AlphaFoldDB" id="A0A0C3DYL3"/>